<accession>A0A6A6XI87</accession>
<dbReference type="AlphaFoldDB" id="A0A6A6XI87"/>
<sequence>MKEQAVTGPGPTLSSKSQVQVGKKKSFKDISKFVNKAKGIFGGRFARIQHTEVPIIIIEEASLHTSDSSNLALPTLKTPVPTPSTTKPSEDLSNVPNTMSSDHPPIPDSPDVEDLVPSRSVSEYSNSENDDEMDRRDWETIRAIPELAIRQLVFDIVNGLHKDKLDFEGCQILGHAEGSFHYAVMLWVYIDAGHQEKYVLKVPLHGTPGRWRDEDADMLHSEANLLNYIRRNTNVPVPEVIMFDNRVWNEINAPYILMKKLPGKAAHWIWFNNSYDNLEGKEYLDADYPSNETVKKREHFLRSLAQTMSELHTLEFDKIGLPVFDYRQSEHPVEISKSWFWHSPTKKKELTSIGPFNSTEEFFMSGLEKAWNPDKKMKHLRPYGCVIDNGVRKILEIIFNTPAFKSSKKSTDTAETFVLRHDDLDLQNILTDDDGNVTGIIDLDGCMAVPRCVGYASIPVFLRRHWLPDFDMKRIPHLSWAQEYYSQVYAEAMKATGVEDAKYTNKSPIYQLALAILYESALPEDLVNKVLMELPTMRHIDLDDFQYRLGLGWPAAEKYLEGAITELLDPERGAVSV</sequence>
<dbReference type="SUPFAM" id="SSF56112">
    <property type="entry name" value="Protein kinase-like (PK-like)"/>
    <property type="match status" value="1"/>
</dbReference>
<feature type="compositionally biased region" description="Low complexity" evidence="1">
    <location>
        <begin position="73"/>
        <end position="87"/>
    </location>
</feature>
<gene>
    <name evidence="3" type="ORF">K505DRAFT_238448</name>
</gene>
<evidence type="ECO:0000259" key="2">
    <source>
        <dbReference type="Pfam" id="PF01636"/>
    </source>
</evidence>
<feature type="region of interest" description="Disordered" evidence="1">
    <location>
        <begin position="1"/>
        <end position="22"/>
    </location>
</feature>
<dbReference type="Gene3D" id="3.90.1200.10">
    <property type="match status" value="1"/>
</dbReference>
<feature type="region of interest" description="Disordered" evidence="1">
    <location>
        <begin position="68"/>
        <end position="134"/>
    </location>
</feature>
<dbReference type="InterPro" id="IPR002575">
    <property type="entry name" value="Aminoglycoside_PTrfase"/>
</dbReference>
<evidence type="ECO:0000313" key="3">
    <source>
        <dbReference type="EMBL" id="KAF2796122.1"/>
    </source>
</evidence>
<dbReference type="PANTHER" id="PTHR21310:SF51">
    <property type="entry name" value="AMINOGLYCOSIDE PHOSPHOTRANSFERASE DOMAIN-CONTAINING PROTEIN"/>
    <property type="match status" value="1"/>
</dbReference>
<feature type="domain" description="Aminoglycoside phosphotransferase" evidence="2">
    <location>
        <begin position="189"/>
        <end position="450"/>
    </location>
</feature>
<keyword evidence="4" id="KW-1185">Reference proteome</keyword>
<reference evidence="3" key="1">
    <citation type="journal article" date="2020" name="Stud. Mycol.">
        <title>101 Dothideomycetes genomes: a test case for predicting lifestyles and emergence of pathogens.</title>
        <authorList>
            <person name="Haridas S."/>
            <person name="Albert R."/>
            <person name="Binder M."/>
            <person name="Bloem J."/>
            <person name="Labutti K."/>
            <person name="Salamov A."/>
            <person name="Andreopoulos B."/>
            <person name="Baker S."/>
            <person name="Barry K."/>
            <person name="Bills G."/>
            <person name="Bluhm B."/>
            <person name="Cannon C."/>
            <person name="Castanera R."/>
            <person name="Culley D."/>
            <person name="Daum C."/>
            <person name="Ezra D."/>
            <person name="Gonzalez J."/>
            <person name="Henrissat B."/>
            <person name="Kuo A."/>
            <person name="Liang C."/>
            <person name="Lipzen A."/>
            <person name="Lutzoni F."/>
            <person name="Magnuson J."/>
            <person name="Mondo S."/>
            <person name="Nolan M."/>
            <person name="Ohm R."/>
            <person name="Pangilinan J."/>
            <person name="Park H.-J."/>
            <person name="Ramirez L."/>
            <person name="Alfaro M."/>
            <person name="Sun H."/>
            <person name="Tritt A."/>
            <person name="Yoshinaga Y."/>
            <person name="Zwiers L.-H."/>
            <person name="Turgeon B."/>
            <person name="Goodwin S."/>
            <person name="Spatafora J."/>
            <person name="Crous P."/>
            <person name="Grigoriev I."/>
        </authorList>
    </citation>
    <scope>NUCLEOTIDE SEQUENCE</scope>
    <source>
        <strain evidence="3">CBS 109.77</strain>
    </source>
</reference>
<evidence type="ECO:0000256" key="1">
    <source>
        <dbReference type="SAM" id="MobiDB-lite"/>
    </source>
</evidence>
<dbReference type="InterPro" id="IPR011009">
    <property type="entry name" value="Kinase-like_dom_sf"/>
</dbReference>
<protein>
    <recommendedName>
        <fullName evidence="2">Aminoglycoside phosphotransferase domain-containing protein</fullName>
    </recommendedName>
</protein>
<name>A0A6A6XI87_9PLEO</name>
<dbReference type="Proteomes" id="UP000799757">
    <property type="component" value="Unassembled WGS sequence"/>
</dbReference>
<organism evidence="3 4">
    <name type="scientific">Melanomma pulvis-pyrius CBS 109.77</name>
    <dbReference type="NCBI Taxonomy" id="1314802"/>
    <lineage>
        <taxon>Eukaryota</taxon>
        <taxon>Fungi</taxon>
        <taxon>Dikarya</taxon>
        <taxon>Ascomycota</taxon>
        <taxon>Pezizomycotina</taxon>
        <taxon>Dothideomycetes</taxon>
        <taxon>Pleosporomycetidae</taxon>
        <taxon>Pleosporales</taxon>
        <taxon>Melanommataceae</taxon>
        <taxon>Melanomma</taxon>
    </lineage>
</organism>
<proteinExistence type="predicted"/>
<dbReference type="InterPro" id="IPR051678">
    <property type="entry name" value="AGP_Transferase"/>
</dbReference>
<dbReference type="PANTHER" id="PTHR21310">
    <property type="entry name" value="AMINOGLYCOSIDE PHOSPHOTRANSFERASE-RELATED-RELATED"/>
    <property type="match status" value="1"/>
</dbReference>
<evidence type="ECO:0000313" key="4">
    <source>
        <dbReference type="Proteomes" id="UP000799757"/>
    </source>
</evidence>
<dbReference type="EMBL" id="MU001839">
    <property type="protein sequence ID" value="KAF2796122.1"/>
    <property type="molecule type" value="Genomic_DNA"/>
</dbReference>
<dbReference type="OrthoDB" id="10003767at2759"/>
<dbReference type="Pfam" id="PF01636">
    <property type="entry name" value="APH"/>
    <property type="match status" value="1"/>
</dbReference>